<dbReference type="SUPFAM" id="SSF56281">
    <property type="entry name" value="Metallo-hydrolase/oxidoreductase"/>
    <property type="match status" value="1"/>
</dbReference>
<comment type="caution">
    <text evidence="10">The sequence shown here is derived from an EMBL/GenBank/DDBJ whole genome shotgun (WGS) entry which is preliminary data.</text>
</comment>
<evidence type="ECO:0000256" key="2">
    <source>
        <dbReference type="ARBA" id="ARBA00010624"/>
    </source>
</evidence>
<evidence type="ECO:0000313" key="11">
    <source>
        <dbReference type="Proteomes" id="UP000288716"/>
    </source>
</evidence>
<dbReference type="InterPro" id="IPR025069">
    <property type="entry name" value="Cpsf2_C"/>
</dbReference>
<evidence type="ECO:0000256" key="3">
    <source>
        <dbReference type="ARBA" id="ARBA00022664"/>
    </source>
</evidence>
<evidence type="ECO:0000256" key="6">
    <source>
        <dbReference type="RuleBase" id="RU365006"/>
    </source>
</evidence>
<dbReference type="InterPro" id="IPR022712">
    <property type="entry name" value="Beta_Casp"/>
</dbReference>
<evidence type="ECO:0000256" key="5">
    <source>
        <dbReference type="ARBA" id="ARBA00023242"/>
    </source>
</evidence>
<dbReference type="FunFam" id="3.60.15.10:FF:000008">
    <property type="entry name" value="Cleavage and polyadenylation specificity factor subunit 2"/>
    <property type="match status" value="1"/>
</dbReference>
<dbReference type="VEuPathDB" id="VectorBase:LDEU006891"/>
<feature type="region of interest" description="Disordered" evidence="7">
    <location>
        <begin position="664"/>
        <end position="693"/>
    </location>
</feature>
<gene>
    <name evidence="10" type="ORF">B4U80_06656</name>
</gene>
<dbReference type="InterPro" id="IPR027075">
    <property type="entry name" value="CPSF2"/>
</dbReference>
<dbReference type="STRING" id="299467.A0A443SC90"/>
<evidence type="ECO:0000259" key="9">
    <source>
        <dbReference type="SMART" id="SM01027"/>
    </source>
</evidence>
<evidence type="ECO:0000256" key="1">
    <source>
        <dbReference type="ARBA" id="ARBA00004123"/>
    </source>
</evidence>
<dbReference type="AlphaFoldDB" id="A0A443SC90"/>
<dbReference type="InterPro" id="IPR036866">
    <property type="entry name" value="RibonucZ/Hydroxyglut_hydro"/>
</dbReference>
<dbReference type="SMART" id="SM00849">
    <property type="entry name" value="Lactamase_B"/>
    <property type="match status" value="1"/>
</dbReference>
<dbReference type="GO" id="GO:0005847">
    <property type="term" value="C:mRNA cleavage and polyadenylation specificity factor complex"/>
    <property type="evidence" value="ECO:0007669"/>
    <property type="project" value="InterPro"/>
</dbReference>
<dbReference type="Pfam" id="PF07521">
    <property type="entry name" value="RMMBL"/>
    <property type="match status" value="1"/>
</dbReference>
<feature type="compositionally biased region" description="Polar residues" evidence="7">
    <location>
        <begin position="403"/>
        <end position="413"/>
    </location>
</feature>
<comment type="similarity">
    <text evidence="2 6">Belongs to the metallo-beta-lactamase superfamily. RNA-metabolizing metallo-beta-lactamase-like family. CPSF2/YSH1 subfamily.</text>
</comment>
<name>A0A443SC90_9ACAR</name>
<dbReference type="InterPro" id="IPR011108">
    <property type="entry name" value="RMMBL"/>
</dbReference>
<dbReference type="Pfam" id="PF13299">
    <property type="entry name" value="CPSF100_C"/>
    <property type="match status" value="1"/>
</dbReference>
<dbReference type="PANTHER" id="PTHR45922">
    <property type="entry name" value="CLEAVAGE AND POLYADENYLATION SPECIFICITY FACTOR SUBUNIT 2"/>
    <property type="match status" value="1"/>
</dbReference>
<reference evidence="10 11" key="1">
    <citation type="journal article" date="2018" name="Gigascience">
        <title>Genomes of trombidid mites reveal novel predicted allergens and laterally-transferred genes associated with secondary metabolism.</title>
        <authorList>
            <person name="Dong X."/>
            <person name="Chaisiri K."/>
            <person name="Xia D."/>
            <person name="Armstrong S.D."/>
            <person name="Fang Y."/>
            <person name="Donnelly M.J."/>
            <person name="Kadowaki T."/>
            <person name="McGarry J.W."/>
            <person name="Darby A.C."/>
            <person name="Makepeace B.L."/>
        </authorList>
    </citation>
    <scope>NUCLEOTIDE SEQUENCE [LARGE SCALE GENOMIC DNA]</scope>
    <source>
        <strain evidence="10">UoL-UT</strain>
    </source>
</reference>
<dbReference type="Pfam" id="PF16661">
    <property type="entry name" value="Lactamase_B_6"/>
    <property type="match status" value="1"/>
</dbReference>
<dbReference type="Gene3D" id="3.60.15.10">
    <property type="entry name" value="Ribonuclease Z/Hydroxyacylglutathione hydrolase-like"/>
    <property type="match status" value="1"/>
</dbReference>
<feature type="region of interest" description="Disordered" evidence="7">
    <location>
        <begin position="400"/>
        <end position="445"/>
    </location>
</feature>
<dbReference type="GO" id="GO:0003723">
    <property type="term" value="F:RNA binding"/>
    <property type="evidence" value="ECO:0007669"/>
    <property type="project" value="UniProtKB-KW"/>
</dbReference>
<dbReference type="EMBL" id="NCKV01004010">
    <property type="protein sequence ID" value="RWS25149.1"/>
    <property type="molecule type" value="Genomic_DNA"/>
</dbReference>
<keyword evidence="3 6" id="KW-0507">mRNA processing</keyword>
<keyword evidence="4 6" id="KW-0694">RNA-binding</keyword>
<feature type="compositionally biased region" description="Basic and acidic residues" evidence="7">
    <location>
        <begin position="672"/>
        <end position="690"/>
    </location>
</feature>
<evidence type="ECO:0000256" key="4">
    <source>
        <dbReference type="ARBA" id="ARBA00022884"/>
    </source>
</evidence>
<evidence type="ECO:0000256" key="7">
    <source>
        <dbReference type="SAM" id="MobiDB-lite"/>
    </source>
</evidence>
<dbReference type="GO" id="GO:0006398">
    <property type="term" value="P:mRNA 3'-end processing by stem-loop binding and cleavage"/>
    <property type="evidence" value="ECO:0007669"/>
    <property type="project" value="InterPro"/>
</dbReference>
<evidence type="ECO:0000313" key="10">
    <source>
        <dbReference type="EMBL" id="RWS25149.1"/>
    </source>
</evidence>
<feature type="domain" description="Metallo-beta-lactamase" evidence="8">
    <location>
        <begin position="17"/>
        <end position="223"/>
    </location>
</feature>
<sequence length="780" mass="88345">MTSIIKFKALSGAMEESPPSYILLIDEFTFLLDCGWNENFSQTYIRELNKHIKQIDAVLLSHPDSLHLGALPYLVGKMGLNCPIYATIPVYKMGQMFMYDLHQSRHNYEDFTLFSLDDVDAAFERIIQLKYNQSVALKGKGQGLSITPLPAGHMIGGTIWRIVKDGEEDIVYAVDFNHKRERHLNGCVLEHITRPSLLITDAYNALYTQARRKQRDEQLMTNILSTLRNSGNVLIAVDTAGRLLELAHMLDQLWRTPDSGLMAYSLALLNTVSYNVIEFAKSQVEWMSDKIMRSFEGQRNNPFQFKHLQLCHVYNDILRVREPRVVLASQPDLECGFARELFIEWAKNPKNSVILTQRCSPDTLANKLMQMNNNSMRLITLEIKERLPLQGLELEEYRRQQKLKTSTKPNQKATDSDSDSDENVESDDETMQTNGSTSNVKNSAANVAGSGQVKHDLMMPKSEGKVKGGSFFKQAKKSYPMFPAPEQKMKWDDYGEIINPEDFMIFDHSMIAGNHCGDAEENKENKKEAEEALMMPEANEIPTKCVVNVQTFNVNAKIQYIDFEGRSDGESLKKIISMIKPRRLILVRGSSDSIKGLADYCKSAGSVSNKLFTPSMYEIVDATTESHIYQVKLKDSLVSSLSFSQAKDGAELAWVEAEIEMPEEESLLPQKETAENKTDVEMKDNDDSSGGRDLLPTLRPLPATQLPSHYTIFINELKLSDFKQVLMKSGVQAEFSGGVLYCNNQVAVRRNETGRIHLEGTLCDDYFKVRDLLYQQYAIV</sequence>
<dbReference type="Proteomes" id="UP000288716">
    <property type="component" value="Unassembled WGS sequence"/>
</dbReference>
<proteinExistence type="inferred from homology"/>
<feature type="compositionally biased region" description="Acidic residues" evidence="7">
    <location>
        <begin position="416"/>
        <end position="430"/>
    </location>
</feature>
<keyword evidence="11" id="KW-1185">Reference proteome</keyword>
<dbReference type="SMART" id="SM01027">
    <property type="entry name" value="Beta-Casp"/>
    <property type="match status" value="1"/>
</dbReference>
<feature type="compositionally biased region" description="Polar residues" evidence="7">
    <location>
        <begin position="431"/>
        <end position="445"/>
    </location>
</feature>
<protein>
    <recommendedName>
        <fullName evidence="6">Cleavage and polyadenylation specificity factor subunit 2</fullName>
    </recommendedName>
    <alternativeName>
        <fullName evidence="6">Cleavage and polyadenylation specificity factor 100 kDa subunit</fullName>
    </alternativeName>
</protein>
<dbReference type="InterPro" id="IPR035639">
    <property type="entry name" value="CPSF2_MBL"/>
</dbReference>
<comment type="subcellular location">
    <subcellularLocation>
        <location evidence="1 6">Nucleus</location>
    </subcellularLocation>
</comment>
<keyword evidence="5 6" id="KW-0539">Nucleus</keyword>
<dbReference type="CDD" id="cd16293">
    <property type="entry name" value="CPSF2-like_MBL-fold"/>
    <property type="match status" value="1"/>
</dbReference>
<evidence type="ECO:0000259" key="8">
    <source>
        <dbReference type="SMART" id="SM00849"/>
    </source>
</evidence>
<dbReference type="PANTHER" id="PTHR45922:SF1">
    <property type="entry name" value="CLEAVAGE AND POLYADENYLATION SPECIFICITY FACTOR SUBUNIT 2"/>
    <property type="match status" value="1"/>
</dbReference>
<accession>A0A443SC90</accession>
<organism evidence="10 11">
    <name type="scientific">Leptotrombidium deliense</name>
    <dbReference type="NCBI Taxonomy" id="299467"/>
    <lineage>
        <taxon>Eukaryota</taxon>
        <taxon>Metazoa</taxon>
        <taxon>Ecdysozoa</taxon>
        <taxon>Arthropoda</taxon>
        <taxon>Chelicerata</taxon>
        <taxon>Arachnida</taxon>
        <taxon>Acari</taxon>
        <taxon>Acariformes</taxon>
        <taxon>Trombidiformes</taxon>
        <taxon>Prostigmata</taxon>
        <taxon>Anystina</taxon>
        <taxon>Parasitengona</taxon>
        <taxon>Trombiculoidea</taxon>
        <taxon>Trombiculidae</taxon>
        <taxon>Leptotrombidium</taxon>
    </lineage>
</organism>
<feature type="domain" description="Beta-Casp" evidence="9">
    <location>
        <begin position="243"/>
        <end position="368"/>
    </location>
</feature>
<dbReference type="InterPro" id="IPR001279">
    <property type="entry name" value="Metallo-B-lactamas"/>
</dbReference>
<dbReference type="OrthoDB" id="64353at2759"/>
<dbReference type="Pfam" id="PF10996">
    <property type="entry name" value="Beta-Casp"/>
    <property type="match status" value="1"/>
</dbReference>